<protein>
    <submittedName>
        <fullName evidence="1">Uncharacterized protein</fullName>
    </submittedName>
</protein>
<dbReference type="Proteomes" id="UP000574390">
    <property type="component" value="Unassembled WGS sequence"/>
</dbReference>
<gene>
    <name evidence="1" type="ORF">FOZ62_016843</name>
</gene>
<accession>A0A7J6UDX1</accession>
<evidence type="ECO:0000313" key="2">
    <source>
        <dbReference type="Proteomes" id="UP000574390"/>
    </source>
</evidence>
<dbReference type="EMBL" id="JABANM010000814">
    <property type="protein sequence ID" value="KAF4755318.1"/>
    <property type="molecule type" value="Genomic_DNA"/>
</dbReference>
<organism evidence="1 2">
    <name type="scientific">Perkinsus olseni</name>
    <name type="common">Perkinsus atlanticus</name>
    <dbReference type="NCBI Taxonomy" id="32597"/>
    <lineage>
        <taxon>Eukaryota</taxon>
        <taxon>Sar</taxon>
        <taxon>Alveolata</taxon>
        <taxon>Perkinsozoa</taxon>
        <taxon>Perkinsea</taxon>
        <taxon>Perkinsida</taxon>
        <taxon>Perkinsidae</taxon>
        <taxon>Perkinsus</taxon>
    </lineage>
</organism>
<name>A0A7J6UDX1_PEROL</name>
<comment type="caution">
    <text evidence="1">The sequence shown here is derived from an EMBL/GenBank/DDBJ whole genome shotgun (WGS) entry which is preliminary data.</text>
</comment>
<evidence type="ECO:0000313" key="1">
    <source>
        <dbReference type="EMBL" id="KAF4755318.1"/>
    </source>
</evidence>
<dbReference type="AlphaFoldDB" id="A0A7J6UDX1"/>
<reference evidence="1 2" key="1">
    <citation type="submission" date="2020-04" db="EMBL/GenBank/DDBJ databases">
        <title>Perkinsus olseni comparative genomics.</title>
        <authorList>
            <person name="Bogema D.R."/>
        </authorList>
    </citation>
    <scope>NUCLEOTIDE SEQUENCE [LARGE SCALE GENOMIC DNA]</scope>
    <source>
        <strain evidence="1">ATCC PRA-205</strain>
    </source>
</reference>
<sequence>MPEEVRKDLRASHFEIGRGTAKPEDWQTMQTMAMVAHPIQSNELDKALKADLRASHFSIGAPEKTAEARTITQTAYVWPDLNLAPAAVKGV</sequence>
<proteinExistence type="predicted"/>
<feature type="non-terminal residue" evidence="1">
    <location>
        <position position="1"/>
    </location>
</feature>